<dbReference type="GO" id="GO:0003824">
    <property type="term" value="F:catalytic activity"/>
    <property type="evidence" value="ECO:0007669"/>
    <property type="project" value="InterPro"/>
</dbReference>
<dbReference type="RefSeq" id="WP_327789382.1">
    <property type="nucleotide sequence ID" value="NZ_JARGEQ010000102.1"/>
</dbReference>
<dbReference type="PANTHER" id="PTHR30212">
    <property type="entry name" value="PROTEIN YIIM"/>
    <property type="match status" value="1"/>
</dbReference>
<dbReference type="InterPro" id="IPR052353">
    <property type="entry name" value="Benzoxazolinone_Detox_Enz"/>
</dbReference>
<dbReference type="GO" id="GO:0030170">
    <property type="term" value="F:pyridoxal phosphate binding"/>
    <property type="evidence" value="ECO:0007669"/>
    <property type="project" value="InterPro"/>
</dbReference>
<reference evidence="2 3" key="1">
    <citation type="submission" date="2023-03" db="EMBL/GenBank/DDBJ databases">
        <title>YIM 152171 draft genome.</title>
        <authorList>
            <person name="Yang Z."/>
        </authorList>
    </citation>
    <scope>NUCLEOTIDE SEQUENCE [LARGE SCALE GENOMIC DNA]</scope>
    <source>
        <strain evidence="2 3">YIM 152171</strain>
    </source>
</reference>
<dbReference type="InterPro" id="IPR011037">
    <property type="entry name" value="Pyrv_Knase-like_insert_dom_sf"/>
</dbReference>
<evidence type="ECO:0000313" key="2">
    <source>
        <dbReference type="EMBL" id="MDF1586961.1"/>
    </source>
</evidence>
<dbReference type="Proteomes" id="UP001301140">
    <property type="component" value="Unassembled WGS sequence"/>
</dbReference>
<dbReference type="PANTHER" id="PTHR30212:SF2">
    <property type="entry name" value="PROTEIN YIIM"/>
    <property type="match status" value="1"/>
</dbReference>
<sequence>MSGAVEIGILALLTGTLRPLGARGVPSGIDKQPVHGVLQLGCEGLAGDAQGDRRHHGGPEKAVHHYPFEHYAAWGAEQPELADRLARAGAFGENVSTLGMTEETVCIGDILRLGSALVQVSQGRQPCWRLNERFGWRGMAARVQATGCTGWYYRVIEEGTVRAGDGITLLDRPQPDWTLAAIARLFYRDTLDLDRLDALSRVEELSSSWRDLARRRLEKRAVEDWSRRLETPEG</sequence>
<accession>A0AAP4D718</accession>
<dbReference type="AlphaFoldDB" id="A0AAP4D718"/>
<dbReference type="PROSITE" id="PS51340">
    <property type="entry name" value="MOSC"/>
    <property type="match status" value="1"/>
</dbReference>
<dbReference type="Gene3D" id="2.40.33.20">
    <property type="entry name" value="PK beta-barrel domain-like"/>
    <property type="match status" value="1"/>
</dbReference>
<organism evidence="2 3">
    <name type="scientific">Marinimicrococcus flavescens</name>
    <dbReference type="NCBI Taxonomy" id="3031815"/>
    <lineage>
        <taxon>Bacteria</taxon>
        <taxon>Pseudomonadati</taxon>
        <taxon>Pseudomonadota</taxon>
        <taxon>Alphaproteobacteria</taxon>
        <taxon>Geminicoccales</taxon>
        <taxon>Geminicoccaceae</taxon>
        <taxon>Marinimicrococcus</taxon>
    </lineage>
</organism>
<name>A0AAP4D718_9PROT</name>
<proteinExistence type="predicted"/>
<evidence type="ECO:0000313" key="3">
    <source>
        <dbReference type="Proteomes" id="UP001301140"/>
    </source>
</evidence>
<dbReference type="GO" id="GO:0030151">
    <property type="term" value="F:molybdenum ion binding"/>
    <property type="evidence" value="ECO:0007669"/>
    <property type="project" value="InterPro"/>
</dbReference>
<gene>
    <name evidence="2" type="ORF">PZ740_11290</name>
</gene>
<evidence type="ECO:0000259" key="1">
    <source>
        <dbReference type="PROSITE" id="PS51340"/>
    </source>
</evidence>
<dbReference type="InterPro" id="IPR005302">
    <property type="entry name" value="MoCF_Sase_C"/>
</dbReference>
<dbReference type="EMBL" id="JARGEQ010000102">
    <property type="protein sequence ID" value="MDF1586961.1"/>
    <property type="molecule type" value="Genomic_DNA"/>
</dbReference>
<dbReference type="SUPFAM" id="SSF50800">
    <property type="entry name" value="PK beta-barrel domain-like"/>
    <property type="match status" value="1"/>
</dbReference>
<protein>
    <submittedName>
        <fullName evidence="2">MOSC domain-containing protein</fullName>
    </submittedName>
</protein>
<dbReference type="Pfam" id="PF03475">
    <property type="entry name" value="YiiM_3-alpha"/>
    <property type="match status" value="1"/>
</dbReference>
<comment type="caution">
    <text evidence="2">The sequence shown here is derived from an EMBL/GenBank/DDBJ whole genome shotgun (WGS) entry which is preliminary data.</text>
</comment>
<dbReference type="InterPro" id="IPR005163">
    <property type="entry name" value="Tri_helical_YiiM-like"/>
</dbReference>
<keyword evidence="3" id="KW-1185">Reference proteome</keyword>
<feature type="domain" description="MOSC" evidence="1">
    <location>
        <begin position="32"/>
        <end position="170"/>
    </location>
</feature>
<dbReference type="Pfam" id="PF03473">
    <property type="entry name" value="MOSC"/>
    <property type="match status" value="1"/>
</dbReference>